<dbReference type="Pfam" id="PF00144">
    <property type="entry name" value="Beta-lactamase"/>
    <property type="match status" value="1"/>
</dbReference>
<evidence type="ECO:0000256" key="1">
    <source>
        <dbReference type="SAM" id="SignalP"/>
    </source>
</evidence>
<evidence type="ECO:0000313" key="3">
    <source>
        <dbReference type="EMBL" id="TCV02291.1"/>
    </source>
</evidence>
<dbReference type="AlphaFoldDB" id="A0A4R3VDR6"/>
<dbReference type="InterPro" id="IPR012338">
    <property type="entry name" value="Beta-lactam/transpept-like"/>
</dbReference>
<dbReference type="EMBL" id="SMBU01000004">
    <property type="protein sequence ID" value="TCV02291.1"/>
    <property type="molecule type" value="Genomic_DNA"/>
</dbReference>
<dbReference type="RefSeq" id="WP_132570176.1">
    <property type="nucleotide sequence ID" value="NZ_CBCSGL010000001.1"/>
</dbReference>
<keyword evidence="4" id="KW-1185">Reference proteome</keyword>
<gene>
    <name evidence="3" type="ORF">EV671_100464</name>
</gene>
<keyword evidence="1" id="KW-0732">Signal</keyword>
<dbReference type="SUPFAM" id="SSF56601">
    <property type="entry name" value="beta-lactamase/transpeptidase-like"/>
    <property type="match status" value="1"/>
</dbReference>
<feature type="domain" description="Beta-lactamase-related" evidence="2">
    <location>
        <begin position="128"/>
        <end position="411"/>
    </location>
</feature>
<dbReference type="OrthoDB" id="9814204at2"/>
<dbReference type="PANTHER" id="PTHR43283">
    <property type="entry name" value="BETA-LACTAMASE-RELATED"/>
    <property type="match status" value="1"/>
</dbReference>
<proteinExistence type="predicted"/>
<organism evidence="3 4">
    <name type="scientific">Roseateles saccharophilus</name>
    <name type="common">Pseudomonas saccharophila</name>
    <dbReference type="NCBI Taxonomy" id="304"/>
    <lineage>
        <taxon>Bacteria</taxon>
        <taxon>Pseudomonadati</taxon>
        <taxon>Pseudomonadota</taxon>
        <taxon>Betaproteobacteria</taxon>
        <taxon>Burkholderiales</taxon>
        <taxon>Sphaerotilaceae</taxon>
        <taxon>Roseateles</taxon>
    </lineage>
</organism>
<dbReference type="InterPro" id="IPR050789">
    <property type="entry name" value="Diverse_Enzym_Activities"/>
</dbReference>
<dbReference type="InterPro" id="IPR001466">
    <property type="entry name" value="Beta-lactam-related"/>
</dbReference>
<evidence type="ECO:0000313" key="4">
    <source>
        <dbReference type="Proteomes" id="UP000295110"/>
    </source>
</evidence>
<feature type="signal peptide" evidence="1">
    <location>
        <begin position="1"/>
        <end position="24"/>
    </location>
</feature>
<reference evidence="3 4" key="1">
    <citation type="submission" date="2019-03" db="EMBL/GenBank/DDBJ databases">
        <title>Genomic Encyclopedia of Type Strains, Phase IV (KMG-IV): sequencing the most valuable type-strain genomes for metagenomic binning, comparative biology and taxonomic classification.</title>
        <authorList>
            <person name="Goeker M."/>
        </authorList>
    </citation>
    <scope>NUCLEOTIDE SEQUENCE [LARGE SCALE GENOMIC DNA]</scope>
    <source>
        <strain evidence="3 4">DSM 654</strain>
    </source>
</reference>
<sequence>MDATFTRQGMAAALLAGMTLLAQAQTAPKLPSAAETDPARLGWMVGSPPPAEKMLHFADGSHAKFPQFRWSFANWRQFMPSTDVWRGDGGPRRLERAERGDIDGISFVPLGQSEPMTWAQSLQANYTDAIVVLHKGRVVYEKYNGVMTPHTAHMAMSVTKSAFGLLGAMLVNEGRIDETALVTRYVPELKDSAWGDATVRQVLDMTVGVKYSEAYADPKAEIWDHVRANGVLPKPPGYTGPASSYAFLQSLRKEGEHGQAFAYKTVNSDVLGWIIKRVTGKGVGELLSERIWQKLGAEEDAYMLVDPDGVDFAGGGLNATTRDLARLGEMMRLGGQYNGQQIVPKAVVDDIQRGGRKSDFEKAGYKTLPGGSYRDMWWVLHNEDGAFAARGIHGQTLYIDPKAEMVVARFASFPMAANAFNDPTSLPAFQALARHLMASH</sequence>
<feature type="chain" id="PRO_5020234604" description="Beta-lactamase-related domain-containing protein" evidence="1">
    <location>
        <begin position="25"/>
        <end position="440"/>
    </location>
</feature>
<dbReference type="Proteomes" id="UP000295110">
    <property type="component" value="Unassembled WGS sequence"/>
</dbReference>
<evidence type="ECO:0000259" key="2">
    <source>
        <dbReference type="Pfam" id="PF00144"/>
    </source>
</evidence>
<dbReference type="PANTHER" id="PTHR43283:SF7">
    <property type="entry name" value="BETA-LACTAMASE-RELATED DOMAIN-CONTAINING PROTEIN"/>
    <property type="match status" value="1"/>
</dbReference>
<accession>A0A4R3VDR6</accession>
<name>A0A4R3VDR6_ROSSA</name>
<protein>
    <recommendedName>
        <fullName evidence="2">Beta-lactamase-related domain-containing protein</fullName>
    </recommendedName>
</protein>
<dbReference type="Gene3D" id="3.40.710.10">
    <property type="entry name" value="DD-peptidase/beta-lactamase superfamily"/>
    <property type="match status" value="1"/>
</dbReference>
<comment type="caution">
    <text evidence="3">The sequence shown here is derived from an EMBL/GenBank/DDBJ whole genome shotgun (WGS) entry which is preliminary data.</text>
</comment>